<keyword evidence="1" id="KW-0479">Metal-binding</keyword>
<accession>A0AA35S9F4</accession>
<feature type="domain" description="ZZ-type" evidence="7">
    <location>
        <begin position="747"/>
        <end position="798"/>
    </location>
</feature>
<dbReference type="PANTHER" id="PTHR20930:SF0">
    <property type="entry name" value="PROTEIN ILRUN"/>
    <property type="match status" value="1"/>
</dbReference>
<dbReference type="InterPro" id="IPR009060">
    <property type="entry name" value="UBA-like_sf"/>
</dbReference>
<keyword evidence="2 4" id="KW-0863">Zinc-finger</keyword>
<dbReference type="SUPFAM" id="SSF46934">
    <property type="entry name" value="UBA-like"/>
    <property type="match status" value="1"/>
</dbReference>
<dbReference type="PROSITE" id="PS01357">
    <property type="entry name" value="ZF_ZZ_1"/>
    <property type="match status" value="1"/>
</dbReference>
<evidence type="ECO:0000313" key="9">
    <source>
        <dbReference type="Proteomes" id="UP001174909"/>
    </source>
</evidence>
<dbReference type="Pfam" id="PF00569">
    <property type="entry name" value="ZZ"/>
    <property type="match status" value="1"/>
</dbReference>
<reference evidence="8" key="1">
    <citation type="submission" date="2023-03" db="EMBL/GenBank/DDBJ databases">
        <authorList>
            <person name="Steffen K."/>
            <person name="Cardenas P."/>
        </authorList>
    </citation>
    <scope>NUCLEOTIDE SEQUENCE</scope>
</reference>
<evidence type="ECO:0000256" key="3">
    <source>
        <dbReference type="ARBA" id="ARBA00022833"/>
    </source>
</evidence>
<dbReference type="InterPro" id="IPR021097">
    <property type="entry name" value="CPH_domain"/>
</dbReference>
<dbReference type="InterPro" id="IPR014722">
    <property type="entry name" value="Rib_uL2_dom2"/>
</dbReference>
<feature type="non-terminal residue" evidence="8">
    <location>
        <position position="866"/>
    </location>
</feature>
<dbReference type="SUPFAM" id="SSF57850">
    <property type="entry name" value="RING/U-box"/>
    <property type="match status" value="1"/>
</dbReference>
<dbReference type="Pfam" id="PF11515">
    <property type="entry name" value="Cul7"/>
    <property type="match status" value="1"/>
</dbReference>
<proteinExistence type="predicted"/>
<dbReference type="PROSITE" id="PS51257">
    <property type="entry name" value="PROKAR_LIPOPROTEIN"/>
    <property type="match status" value="1"/>
</dbReference>
<dbReference type="CDD" id="cd02249">
    <property type="entry name" value="ZZ"/>
    <property type="match status" value="1"/>
</dbReference>
<feature type="compositionally biased region" description="Acidic residues" evidence="5">
    <location>
        <begin position="571"/>
        <end position="581"/>
    </location>
</feature>
<protein>
    <submittedName>
        <fullName evidence="8">E3 ubiquitin-protein ligase HERC2</fullName>
    </submittedName>
</protein>
<feature type="compositionally biased region" description="Basic and acidic residues" evidence="5">
    <location>
        <begin position="532"/>
        <end position="558"/>
    </location>
</feature>
<dbReference type="SUPFAM" id="SSF63748">
    <property type="entry name" value="Tudor/PWWP/MBT"/>
    <property type="match status" value="1"/>
</dbReference>
<evidence type="ECO:0000256" key="5">
    <source>
        <dbReference type="SAM" id="MobiDB-lite"/>
    </source>
</evidence>
<feature type="region of interest" description="Disordered" evidence="5">
    <location>
        <begin position="407"/>
        <end position="471"/>
    </location>
</feature>
<gene>
    <name evidence="8" type="ORF">GBAR_LOCUS14943</name>
</gene>
<evidence type="ECO:0000259" key="7">
    <source>
        <dbReference type="PROSITE" id="PS50135"/>
    </source>
</evidence>
<sequence>MTRGSPWVSSEGWPLLLTPVQCSVPLSGYSCSWGSLRMPSPPFPGQKQSPYPLVKQVLTLRLLRAILPAWEVGRDETQQEHLVDRLFRLLGRVLVLCSSPFIQPYQTEKGRKHKKVKLHASLTASSSSTVAEEIVVLVRRLHPLRAWNSLINRYIGEHLRKIPHLIVAMPDNQPTPKKENKALQADVDTYGPVLAILTSIGGWDTRPRLGGLVHHEELGPGTVVKIETKSKVVVLFHGRKAVKSCHIGAVKALPVLGFRVDQLPMSETVMGVWTSLVRLSGPGGRVAAAAMATPPSSGASNIQSLTSTRPVIKFPSDGSSLDVPLLRQQQIRLGLLKAAHVLFSQQENLRQIMSRTGDSEDGGHFSLFQQLLSAATRPSPIKAMFTRNELEAAAVSVCQYLASEVHKPLTPPQTTPTPSLPISGGSKSKPKKNHSSGVAPPSQPSTNKATATSKTRVKPAPELPPPSPLVSQIMEMGFPRHHIEKAIEVTRGTSSAERLIAWLLDPTNQEYIQQADQSQSGEASSTEADSSEAGREEGGGEAGRGRDKNREKGREGGRRGGKGISSSESSDVSDDDIEVPDELLVPEPGQKPYKTAKDFGSAEDYARYVRDNVRVGMLVKCKDDYEEVKSGDIGRVTKLDNDGLNDLNIQCMWQGKGVPYWVRFANVEILGNAHSPTAPSEPFKPGDKVRVKRSVHTPKYKWGSISHQSVGVVQTLNRNGIDVTVNFPEQANWTGVISEMELVPGSHPRHSCSGCKISPIDGPRYHCQVCSDFDFCQSCFDKGQSHNHVFERIDDQGQPAVYVGSPHSRRKALRRHRKKAMRGGSVVMDWDQIVKHLTISSNESQAYRLIDSSHSTFWQSSGPQGK</sequence>
<dbReference type="InterPro" id="IPR000433">
    <property type="entry name" value="Znf_ZZ"/>
</dbReference>
<feature type="compositionally biased region" description="Polar residues" evidence="5">
    <location>
        <begin position="444"/>
        <end position="454"/>
    </location>
</feature>
<evidence type="ECO:0000256" key="4">
    <source>
        <dbReference type="PROSITE-ProRule" id="PRU00228"/>
    </source>
</evidence>
<feature type="compositionally biased region" description="Pro residues" evidence="5">
    <location>
        <begin position="409"/>
        <end position="419"/>
    </location>
</feature>
<dbReference type="AlphaFoldDB" id="A0AA35S9F4"/>
<dbReference type="Gene3D" id="1.10.8.10">
    <property type="entry name" value="DNA helicase RuvA subunit, C-terminal domain"/>
    <property type="match status" value="1"/>
</dbReference>
<dbReference type="SMART" id="SM00291">
    <property type="entry name" value="ZnF_ZZ"/>
    <property type="match status" value="1"/>
</dbReference>
<evidence type="ECO:0000256" key="2">
    <source>
        <dbReference type="ARBA" id="ARBA00022771"/>
    </source>
</evidence>
<dbReference type="Gene3D" id="3.30.60.90">
    <property type="match status" value="1"/>
</dbReference>
<dbReference type="Proteomes" id="UP001174909">
    <property type="component" value="Unassembled WGS sequence"/>
</dbReference>
<dbReference type="PANTHER" id="PTHR20930">
    <property type="entry name" value="OVARIAN CARCINOMA ANTIGEN CA125-RELATED"/>
    <property type="match status" value="1"/>
</dbReference>
<dbReference type="InterPro" id="IPR043145">
    <property type="entry name" value="Znf_ZZ_sf"/>
</dbReference>
<dbReference type="InterPro" id="IPR015940">
    <property type="entry name" value="UBA"/>
</dbReference>
<dbReference type="EMBL" id="CASHTH010002191">
    <property type="protein sequence ID" value="CAI8025925.1"/>
    <property type="molecule type" value="Genomic_DNA"/>
</dbReference>
<dbReference type="PROSITE" id="PS50030">
    <property type="entry name" value="UBA"/>
    <property type="match status" value="1"/>
</dbReference>
<keyword evidence="9" id="KW-1185">Reference proteome</keyword>
<feature type="domain" description="UBA" evidence="6">
    <location>
        <begin position="462"/>
        <end position="506"/>
    </location>
</feature>
<feature type="region of interest" description="Disordered" evidence="5">
    <location>
        <begin position="512"/>
        <end position="597"/>
    </location>
</feature>
<dbReference type="PROSITE" id="PS50135">
    <property type="entry name" value="ZF_ZZ_2"/>
    <property type="match status" value="1"/>
</dbReference>
<dbReference type="GO" id="GO:0008270">
    <property type="term" value="F:zinc ion binding"/>
    <property type="evidence" value="ECO:0007669"/>
    <property type="project" value="UniProtKB-KW"/>
</dbReference>
<name>A0AA35S9F4_GEOBA</name>
<organism evidence="8 9">
    <name type="scientific">Geodia barretti</name>
    <name type="common">Barrett's horny sponge</name>
    <dbReference type="NCBI Taxonomy" id="519541"/>
    <lineage>
        <taxon>Eukaryota</taxon>
        <taxon>Metazoa</taxon>
        <taxon>Porifera</taxon>
        <taxon>Demospongiae</taxon>
        <taxon>Heteroscleromorpha</taxon>
        <taxon>Tetractinellida</taxon>
        <taxon>Astrophorina</taxon>
        <taxon>Geodiidae</taxon>
        <taxon>Geodia</taxon>
    </lineage>
</organism>
<dbReference type="Gene3D" id="2.30.30.30">
    <property type="match status" value="1"/>
</dbReference>
<keyword evidence="3" id="KW-0862">Zinc</keyword>
<evidence type="ECO:0000256" key="1">
    <source>
        <dbReference type="ARBA" id="ARBA00022723"/>
    </source>
</evidence>
<evidence type="ECO:0000259" key="6">
    <source>
        <dbReference type="PROSITE" id="PS50030"/>
    </source>
</evidence>
<comment type="caution">
    <text evidence="8">The sequence shown here is derived from an EMBL/GenBank/DDBJ whole genome shotgun (WGS) entry which is preliminary data.</text>
</comment>
<evidence type="ECO:0000313" key="8">
    <source>
        <dbReference type="EMBL" id="CAI8025925.1"/>
    </source>
</evidence>